<evidence type="ECO:0000313" key="6">
    <source>
        <dbReference type="EMBL" id="KAB7459670.1"/>
    </source>
</evidence>
<gene>
    <name evidence="7" type="primary">znuA</name>
    <name evidence="7" type="ORF">BDLFYP24_00778</name>
    <name evidence="6" type="ORF">GBB04_09260</name>
</gene>
<dbReference type="RefSeq" id="WP_003837440.1">
    <property type="nucleotide sequence ID" value="NZ_BCYE01000012.1"/>
</dbReference>
<dbReference type="PROSITE" id="PS51257">
    <property type="entry name" value="PROKAR_LIPOPROTEIN"/>
    <property type="match status" value="1"/>
</dbReference>
<comment type="subcellular location">
    <subcellularLocation>
        <location evidence="1">Cell envelope</location>
    </subcellularLocation>
</comment>
<reference evidence="7" key="2">
    <citation type="submission" date="2019-11" db="EMBL/GenBank/DDBJ databases">
        <authorList>
            <person name="Feng L."/>
        </authorList>
    </citation>
    <scope>NUCLEOTIDE SEQUENCE</scope>
    <source>
        <strain evidence="7">BdentiumLFYP24</strain>
    </source>
</reference>
<proteinExistence type="predicted"/>
<feature type="signal peptide" evidence="5">
    <location>
        <begin position="1"/>
        <end position="22"/>
    </location>
</feature>
<evidence type="ECO:0000256" key="2">
    <source>
        <dbReference type="ARBA" id="ARBA00022448"/>
    </source>
</evidence>
<dbReference type="PANTHER" id="PTHR42953">
    <property type="entry name" value="HIGH-AFFINITY ZINC UPTAKE SYSTEM PROTEIN ZNUA-RELATED"/>
    <property type="match status" value="1"/>
</dbReference>
<protein>
    <submittedName>
        <fullName evidence="6">ABC transporter substrate-binding protein</fullName>
    </submittedName>
    <submittedName>
        <fullName evidence="7">High-affinity zinc uptake system binding-protein ZnuA</fullName>
    </submittedName>
</protein>
<dbReference type="Proteomes" id="UP000429211">
    <property type="component" value="Unassembled WGS sequence"/>
</dbReference>
<dbReference type="Gene3D" id="3.40.50.1980">
    <property type="entry name" value="Nitrogenase molybdenum iron protein domain"/>
    <property type="match status" value="2"/>
</dbReference>
<dbReference type="OMA" id="QWGSVAK"/>
<dbReference type="InterPro" id="IPR006127">
    <property type="entry name" value="ZnuA-like"/>
</dbReference>
<dbReference type="SUPFAM" id="SSF53807">
    <property type="entry name" value="Helical backbone' metal receptor"/>
    <property type="match status" value="1"/>
</dbReference>
<feature type="chain" id="PRO_5038312425" evidence="5">
    <location>
        <begin position="23"/>
        <end position="301"/>
    </location>
</feature>
<dbReference type="EMBL" id="WDPD01000011">
    <property type="protein sequence ID" value="KAB7459670.1"/>
    <property type="molecule type" value="Genomic_DNA"/>
</dbReference>
<sequence length="301" mass="31801">MKRMVQRAVSVVAAITMLSALGACGGGQSANGSDEDAINVVASVNQWGTVAKALGGGNVNVTSIINSTNVEAHDYEPTTADIAKLQKAQVIVVNGADYDSWAVKAAKSTKANVVNAAEVSGKKSGDNPHVWFSAQVREDTAKAITAAYKKAVPSKADDFDKLYEQWQSKENDLAKSIAEVKKTADGLTYAATESVADYLASDLGLKDVTPTGYAQATANESEPTPTDIKQFTDALESGEIKLLVVNTQEETDLTGKITDAAKSANVPMVELTEQMPDKYDSLTAWMEGLIDEFSAAIQQAG</sequence>
<dbReference type="PANTHER" id="PTHR42953:SF1">
    <property type="entry name" value="METAL-BINDING PROTEIN HI_0362-RELATED"/>
    <property type="match status" value="1"/>
</dbReference>
<accession>A0A6N2R4N5</accession>
<keyword evidence="4 5" id="KW-0732">Signal</keyword>
<dbReference type="GO" id="GO:0046872">
    <property type="term" value="F:metal ion binding"/>
    <property type="evidence" value="ECO:0007669"/>
    <property type="project" value="UniProtKB-KW"/>
</dbReference>
<dbReference type="GO" id="GO:0030313">
    <property type="term" value="C:cell envelope"/>
    <property type="evidence" value="ECO:0007669"/>
    <property type="project" value="UniProtKB-SubCell"/>
</dbReference>
<evidence type="ECO:0000256" key="1">
    <source>
        <dbReference type="ARBA" id="ARBA00004196"/>
    </source>
</evidence>
<evidence type="ECO:0000313" key="8">
    <source>
        <dbReference type="Proteomes" id="UP000429211"/>
    </source>
</evidence>
<dbReference type="GeneID" id="31605616"/>
<evidence type="ECO:0000256" key="3">
    <source>
        <dbReference type="ARBA" id="ARBA00022723"/>
    </source>
</evidence>
<name>A0A6N2R4N5_9BIFI</name>
<keyword evidence="2" id="KW-0813">Transport</keyword>
<organism evidence="7">
    <name type="scientific">Bifidobacterium dentium</name>
    <dbReference type="NCBI Taxonomy" id="1689"/>
    <lineage>
        <taxon>Bacteria</taxon>
        <taxon>Bacillati</taxon>
        <taxon>Actinomycetota</taxon>
        <taxon>Actinomycetes</taxon>
        <taxon>Bifidobacteriales</taxon>
        <taxon>Bifidobacteriaceae</taxon>
        <taxon>Bifidobacterium</taxon>
    </lineage>
</organism>
<dbReference type="GO" id="GO:0030001">
    <property type="term" value="P:metal ion transport"/>
    <property type="evidence" value="ECO:0007669"/>
    <property type="project" value="InterPro"/>
</dbReference>
<dbReference type="EMBL" id="CACRSP010000002">
    <property type="protein sequence ID" value="VYS75438.1"/>
    <property type="molecule type" value="Genomic_DNA"/>
</dbReference>
<evidence type="ECO:0000256" key="5">
    <source>
        <dbReference type="SAM" id="SignalP"/>
    </source>
</evidence>
<dbReference type="AlphaFoldDB" id="A0A6N2R4N5"/>
<dbReference type="InterPro" id="IPR050492">
    <property type="entry name" value="Bact_metal-bind_prot9"/>
</dbReference>
<dbReference type="Pfam" id="PF01297">
    <property type="entry name" value="ZnuA"/>
    <property type="match status" value="1"/>
</dbReference>
<evidence type="ECO:0000256" key="4">
    <source>
        <dbReference type="ARBA" id="ARBA00022729"/>
    </source>
</evidence>
<keyword evidence="3" id="KW-0479">Metal-binding</keyword>
<evidence type="ECO:0000313" key="7">
    <source>
        <dbReference type="EMBL" id="VYS75438.1"/>
    </source>
</evidence>
<reference evidence="6 8" key="1">
    <citation type="journal article" date="2019" name="Nat. Med.">
        <title>A library of human gut bacterial isolates paired with longitudinal multiomics data enables mechanistic microbiome research.</title>
        <authorList>
            <person name="Poyet M."/>
            <person name="Groussin M."/>
            <person name="Gibbons S.M."/>
            <person name="Avila-Pacheco J."/>
            <person name="Jiang X."/>
            <person name="Kearney S.M."/>
            <person name="Perrotta A.R."/>
            <person name="Berdy B."/>
            <person name="Zhao S."/>
            <person name="Lieberman T.D."/>
            <person name="Swanson P.K."/>
            <person name="Smith M."/>
            <person name="Roesemann S."/>
            <person name="Alexander J.E."/>
            <person name="Rich S.A."/>
            <person name="Livny J."/>
            <person name="Vlamakis H."/>
            <person name="Clish C."/>
            <person name="Bullock K."/>
            <person name="Deik A."/>
            <person name="Scott J."/>
            <person name="Pierce K.A."/>
            <person name="Xavier R.J."/>
            <person name="Alm E.J."/>
        </authorList>
    </citation>
    <scope>NUCLEOTIDE SEQUENCE [LARGE SCALE GENOMIC DNA]</scope>
    <source>
        <strain evidence="6 8">BIOML-A2</strain>
    </source>
</reference>